<proteinExistence type="predicted"/>
<sequence>MALKLLVHRKATIGDDGKMLAQCCKECLFKEIVAGDYPELRTAEGIHAQRRDLQLPHPHADSTHLIWFLVRF</sequence>
<reference evidence="1" key="2">
    <citation type="journal article" date="2023" name="Science">
        <title>Genomic signatures of disease resistance in endangered staghorn corals.</title>
        <authorList>
            <person name="Vollmer S.V."/>
            <person name="Selwyn J.D."/>
            <person name="Despard B.A."/>
            <person name="Roesel C.L."/>
        </authorList>
    </citation>
    <scope>NUCLEOTIDE SEQUENCE</scope>
    <source>
        <strain evidence="1">K2</strain>
    </source>
</reference>
<dbReference type="AlphaFoldDB" id="A0AAD9VG42"/>
<evidence type="ECO:0000313" key="1">
    <source>
        <dbReference type="EMBL" id="KAK2573303.1"/>
    </source>
</evidence>
<protein>
    <submittedName>
        <fullName evidence="1">Uncharacterized protein</fullName>
    </submittedName>
</protein>
<name>A0AAD9VG42_ACRCE</name>
<organism evidence="1 2">
    <name type="scientific">Acropora cervicornis</name>
    <name type="common">Staghorn coral</name>
    <dbReference type="NCBI Taxonomy" id="6130"/>
    <lineage>
        <taxon>Eukaryota</taxon>
        <taxon>Metazoa</taxon>
        <taxon>Cnidaria</taxon>
        <taxon>Anthozoa</taxon>
        <taxon>Hexacorallia</taxon>
        <taxon>Scleractinia</taxon>
        <taxon>Astrocoeniina</taxon>
        <taxon>Acroporidae</taxon>
        <taxon>Acropora</taxon>
    </lineage>
</organism>
<evidence type="ECO:0000313" key="2">
    <source>
        <dbReference type="Proteomes" id="UP001249851"/>
    </source>
</evidence>
<comment type="caution">
    <text evidence="1">The sequence shown here is derived from an EMBL/GenBank/DDBJ whole genome shotgun (WGS) entry which is preliminary data.</text>
</comment>
<dbReference type="Proteomes" id="UP001249851">
    <property type="component" value="Unassembled WGS sequence"/>
</dbReference>
<accession>A0AAD9VG42</accession>
<reference evidence="1" key="1">
    <citation type="journal article" date="2023" name="G3 (Bethesda)">
        <title>Whole genome assembly and annotation of the endangered Caribbean coral Acropora cervicornis.</title>
        <authorList>
            <person name="Selwyn J.D."/>
            <person name="Vollmer S.V."/>
        </authorList>
    </citation>
    <scope>NUCLEOTIDE SEQUENCE</scope>
    <source>
        <strain evidence="1">K2</strain>
    </source>
</reference>
<gene>
    <name evidence="1" type="ORF">P5673_000946</name>
</gene>
<dbReference type="EMBL" id="JARQWQ010000002">
    <property type="protein sequence ID" value="KAK2573303.1"/>
    <property type="molecule type" value="Genomic_DNA"/>
</dbReference>
<keyword evidence="2" id="KW-1185">Reference proteome</keyword>